<comment type="caution">
    <text evidence="2">The sequence shown here is derived from an EMBL/GenBank/DDBJ whole genome shotgun (WGS) entry which is preliminary data.</text>
</comment>
<dbReference type="RefSeq" id="XP_056077075.1">
    <property type="nucleotide sequence ID" value="XM_056210253.1"/>
</dbReference>
<sequence>MASNDDLAFNTTRCNRLLRPLQTKLAKLRKELERPRSPNDDRRSSATAFALKASSRKINVTQPARKPRGLEKRKDPDWMPDAGSGGATKKTYGGRGLKKPSSRISLHGGSDARPGAIAFTPLVTRTANRFHDSPQLHDSPLRKRNNYRGPLLAKVNVQGLKTQMPAEIGTLVKSLSESYANLLQATTAGDEKRWNGTRSLFSACLRRLPQYIQLEEHFAALDKDDESEDEDTDVSQEVYSYLEQLYEITPGQGWRGFKQVVRAHGTQLLCDALGAQILGLETLHLLVVHCLNASAWDEAEKFLSSFLPCLKPLPMPNTLYANVFDEQRSLYMWMVKDFVARTGRYRFLYDHLEYMISQELLPLEWLATECMRPVWDRLVRSLSDGDQRSSASAFRFLETTMFAGIGLPDESLFEAGEIDTIARQYKPSSRQEFRDALDTTFSSLLTVFCSIALINQSREESAGALTVKRVVWALDSIVIDLVKRKDIQDDLALLGPLEDHMQLFAQRAVWAVFASFLVHLEGCQQHGNLLSLDIATVGGAIPWILSQYSSTHIDNSQLLGTLPAFVSAAARGTGRFWKDDGFDQIRRLVQGMLSISGLRLPHKLWTMKRLALEAVMDFAQSTNEAQHMAYVREVEQSMRMKGHVVIAPTPQKTDSPSAVGGFRWEEGIGEWVACTPFTKESMKRISRKPVPTLQLLPSPEPSDIEDAKDSLTAISMAPALTPSNKISMWEALAEDEDADDHVPQSSPIKQTTRRSISCLGKRTRASSPMVVIPAKRMVMTPPDTPVLFFTEQDLSDLDDGPRRSKRAKKQKYNTMSTLRSQRSRSSLDTALRNLKRRTYVEIENVDLDLIESSESEEESKRNTSSSSSSSSIVSQRLELRTVRSMPSLVNKKRRVLKEVADINSQPSKMPTLRRRRSGRQTVKGVKEWWKVDGGVVSTEGSDDELRL</sequence>
<dbReference type="GeneID" id="80904970"/>
<reference evidence="2" key="1">
    <citation type="submission" date="2022-10" db="EMBL/GenBank/DDBJ databases">
        <title>Tapping the CABI collections for fungal endophytes: first genome assemblies for Collariella, Neodidymelliopsis, Ascochyta clinopodiicola, Didymella pomorum, Didymosphaeria variabile, Neocosmospora piperis and Neocucurbitaria cava.</title>
        <authorList>
            <person name="Hill R."/>
        </authorList>
    </citation>
    <scope>NUCLEOTIDE SEQUENCE</scope>
    <source>
        <strain evidence="2">IMI 356815</strain>
    </source>
</reference>
<dbReference type="OrthoDB" id="4159838at2759"/>
<dbReference type="AlphaFoldDB" id="A0A9W9CFW7"/>
<gene>
    <name evidence="2" type="ORF">N0V89_001440</name>
</gene>
<keyword evidence="3" id="KW-1185">Reference proteome</keyword>
<proteinExistence type="predicted"/>
<evidence type="ECO:0000313" key="3">
    <source>
        <dbReference type="Proteomes" id="UP001140513"/>
    </source>
</evidence>
<feature type="region of interest" description="Disordered" evidence="1">
    <location>
        <begin position="28"/>
        <end position="110"/>
    </location>
</feature>
<feature type="compositionally biased region" description="Basic and acidic residues" evidence="1">
    <location>
        <begin position="68"/>
        <end position="77"/>
    </location>
</feature>
<dbReference type="EMBL" id="JAPEUX010000001">
    <property type="protein sequence ID" value="KAJ4360873.1"/>
    <property type="molecule type" value="Genomic_DNA"/>
</dbReference>
<organism evidence="2 3">
    <name type="scientific">Didymosphaeria variabile</name>
    <dbReference type="NCBI Taxonomy" id="1932322"/>
    <lineage>
        <taxon>Eukaryota</taxon>
        <taxon>Fungi</taxon>
        <taxon>Dikarya</taxon>
        <taxon>Ascomycota</taxon>
        <taxon>Pezizomycotina</taxon>
        <taxon>Dothideomycetes</taxon>
        <taxon>Pleosporomycetidae</taxon>
        <taxon>Pleosporales</taxon>
        <taxon>Massarineae</taxon>
        <taxon>Didymosphaeriaceae</taxon>
        <taxon>Didymosphaeria</taxon>
    </lineage>
</organism>
<evidence type="ECO:0000256" key="1">
    <source>
        <dbReference type="SAM" id="MobiDB-lite"/>
    </source>
</evidence>
<dbReference type="Proteomes" id="UP001140513">
    <property type="component" value="Unassembled WGS sequence"/>
</dbReference>
<feature type="region of interest" description="Disordered" evidence="1">
    <location>
        <begin position="852"/>
        <end position="875"/>
    </location>
</feature>
<feature type="region of interest" description="Disordered" evidence="1">
    <location>
        <begin position="737"/>
        <end position="757"/>
    </location>
</feature>
<name>A0A9W9CFW7_9PLEO</name>
<accession>A0A9W9CFW7</accession>
<feature type="region of interest" description="Disordered" evidence="1">
    <location>
        <begin position="794"/>
        <end position="824"/>
    </location>
</feature>
<protein>
    <submittedName>
        <fullName evidence="2">Uncharacterized protein</fullName>
    </submittedName>
</protein>
<feature type="compositionally biased region" description="Basic and acidic residues" evidence="1">
    <location>
        <begin position="28"/>
        <end position="44"/>
    </location>
</feature>
<evidence type="ECO:0000313" key="2">
    <source>
        <dbReference type="EMBL" id="KAJ4360873.1"/>
    </source>
</evidence>
<feature type="compositionally biased region" description="Low complexity" evidence="1">
    <location>
        <begin position="862"/>
        <end position="874"/>
    </location>
</feature>
<feature type="compositionally biased region" description="Polar residues" evidence="1">
    <location>
        <begin position="743"/>
        <end position="755"/>
    </location>
</feature>